<dbReference type="EMBL" id="ACLR01000214">
    <property type="protein sequence ID" value="EEK16120.1"/>
    <property type="molecule type" value="Genomic_DNA"/>
</dbReference>
<comment type="similarity">
    <text evidence="1">Belongs to the peptidase C10 family.</text>
</comment>
<evidence type="ECO:0000256" key="3">
    <source>
        <dbReference type="ARBA" id="ARBA00022729"/>
    </source>
</evidence>
<dbReference type="SUPFAM" id="SSF54001">
    <property type="entry name" value="Cysteine proteinases"/>
    <property type="match status" value="1"/>
</dbReference>
<dbReference type="Pfam" id="PF13734">
    <property type="entry name" value="Inhibitor_I69"/>
    <property type="match status" value="1"/>
</dbReference>
<comment type="caution">
    <text evidence="9">The sequence shown here is derived from an EMBL/GenBank/DDBJ whole genome shotgun (WGS) entry which is preliminary data.</text>
</comment>
<dbReference type="PRINTS" id="PR00797">
    <property type="entry name" value="STREPTOPAIN"/>
</dbReference>
<dbReference type="eggNOG" id="COG3210">
    <property type="taxonomic scope" value="Bacteria"/>
</dbReference>
<keyword evidence="2 9" id="KW-0645">Protease</keyword>
<keyword evidence="3 7" id="KW-0732">Signal</keyword>
<dbReference type="InterPro" id="IPR026444">
    <property type="entry name" value="Secre_tail"/>
</dbReference>
<keyword evidence="5" id="KW-0788">Thiol protease</keyword>
<dbReference type="NCBIfam" id="TIGR04183">
    <property type="entry name" value="Por_Secre_tail"/>
    <property type="match status" value="1"/>
</dbReference>
<evidence type="ECO:0000256" key="6">
    <source>
        <dbReference type="PIRSR" id="PIRSR600200-1"/>
    </source>
</evidence>
<dbReference type="InterPro" id="IPR044934">
    <property type="entry name" value="Streptopain_sf"/>
</dbReference>
<accession>C2MDT1</accession>
<proteinExistence type="inferred from homology"/>
<feature type="domain" description="Spi protease inhibitor" evidence="8">
    <location>
        <begin position="22"/>
        <end position="138"/>
    </location>
</feature>
<evidence type="ECO:0000256" key="2">
    <source>
        <dbReference type="ARBA" id="ARBA00022670"/>
    </source>
</evidence>
<dbReference type="InterPro" id="IPR025896">
    <property type="entry name" value="Spi_Prtas-inh"/>
</dbReference>
<dbReference type="InterPro" id="IPR038765">
    <property type="entry name" value="Papain-like_cys_pep_sf"/>
</dbReference>
<evidence type="ECO:0000259" key="8">
    <source>
        <dbReference type="Pfam" id="PF13734"/>
    </source>
</evidence>
<evidence type="ECO:0000313" key="9">
    <source>
        <dbReference type="EMBL" id="EEK16120.1"/>
    </source>
</evidence>
<dbReference type="GO" id="GO:0006508">
    <property type="term" value="P:proteolysis"/>
    <property type="evidence" value="ECO:0007669"/>
    <property type="project" value="UniProtKB-KW"/>
</dbReference>
<dbReference type="AlphaFoldDB" id="C2MDT1"/>
<feature type="signal peptide" evidence="7">
    <location>
        <begin position="1"/>
        <end position="21"/>
    </location>
</feature>
<dbReference type="Proteomes" id="UP000003303">
    <property type="component" value="Unassembled WGS sequence"/>
</dbReference>
<evidence type="ECO:0000256" key="1">
    <source>
        <dbReference type="ARBA" id="ARBA00009693"/>
    </source>
</evidence>
<evidence type="ECO:0000256" key="4">
    <source>
        <dbReference type="ARBA" id="ARBA00022801"/>
    </source>
</evidence>
<name>C2MDT1_9PORP</name>
<dbReference type="Pfam" id="PF01640">
    <property type="entry name" value="Peptidase_C10"/>
    <property type="match status" value="1"/>
</dbReference>
<keyword evidence="10" id="KW-1185">Reference proteome</keyword>
<feature type="active site" description="Nucleophile" evidence="6">
    <location>
        <position position="195"/>
    </location>
</feature>
<dbReference type="RefSeq" id="WP_007366037.1">
    <property type="nucleotide sequence ID" value="NZ_ACLR01000214.1"/>
</dbReference>
<dbReference type="InterPro" id="IPR000200">
    <property type="entry name" value="Peptidase_C10"/>
</dbReference>
<feature type="active site" description="Proton acceptor" evidence="6">
    <location>
        <position position="337"/>
    </location>
</feature>
<evidence type="ECO:0000256" key="5">
    <source>
        <dbReference type="ARBA" id="ARBA00022807"/>
    </source>
</evidence>
<evidence type="ECO:0000256" key="7">
    <source>
        <dbReference type="SAM" id="SignalP"/>
    </source>
</evidence>
<dbReference type="Gene3D" id="3.90.70.50">
    <property type="entry name" value="Peptidase C10, streptopain"/>
    <property type="match status" value="2"/>
</dbReference>
<dbReference type="STRING" id="596327.PORUE0001_1363"/>
<reference evidence="9 10" key="1">
    <citation type="submission" date="2009-04" db="EMBL/GenBank/DDBJ databases">
        <authorList>
            <person name="Sebastian Y."/>
            <person name="Madupu R."/>
            <person name="Durkin A.S."/>
            <person name="Torralba M."/>
            <person name="Methe B."/>
            <person name="Sutton G.G."/>
            <person name="Strausberg R.L."/>
            <person name="Nelson K.E."/>
        </authorList>
    </citation>
    <scope>NUCLEOTIDE SEQUENCE [LARGE SCALE GENOMIC DNA]</scope>
    <source>
        <strain evidence="9 10">60-3</strain>
    </source>
</reference>
<sequence length="1038" mass="114417">MTQRFFFLALSVILSMSTLWAKPRTETQARLIAEQYTIQRLSSSELASLRSGTTPLLTLVSAPSADTDGMTVRHQMMAPTVQDQATAYYVYNIGTERGYVMVSGDDLLPEVIAYADAGAFLPDEEQPEHIASFLAQVRASLQYLVAQGKPVVMPRTSQLRPEGVNPLLDRIQWGQDYPFNTHCPYKNGGQSVVGCVATALSQILRYHQWPDDKGVGICEYKEKDGTEHRVDFSQTTYNWAKMPKRPNRYEPQDVTDALSTLCYHVGVLSHMQYSPAGSGTFSQYPKEGLSQYLKYSKNIQLLNRMNYKIADWMDIIAKELNEERPVYYAGASSTVGHAFVCDGYRQNGYFHINFGWNGMADGFFLLYAITPRTLGTGGGTSYDGYNNLQEIMIGIEPDRDGSSERTVSEDISALALAVSCDDNKTIALKDVVLELGSAVQYKTQLCLAITPTQEGAQSKYGALSEEQELEFHNYYIYSEKSLHPVPSVDLRDLGLPTQNASYVVTLAYAGNGGKLIPVRHYNGGVSEVTVTFDSDGKAHCTSPQMKPRLALSEIKTSDLRGYSRSSVTLFIDNLSQEEYFSSWDCYFEDMKGDHTFLGTPSALLSPQVKQEIPLKVPRLSLPAGTKGNILLKGSYIDADGSDQDYIIRSRQCLEVLPAKDPIYKASSLKCVAQRSLTGAIEYAPGVHDMTFEVSNLGKLSRGRMLIQWALVQTNLKDSDSIRHEGQGYIETLKRGETKQYTIKSSQWTDVAKGSDYYLIVQLYDIVEDFGVNRYGEKEGELNLPIAIVDQLSPAIDEEHYVSLEKESDRAYPLKVNVATPSMIRLNGLSLTGMSQKDGVYHINGRASDGRTAIIGAFSSLEFDQTDSSTGIIAADFSHASPLLQHVSICHSKIRGEAMTEMLQSLPDRSATTPGTIALIDTSRPDLEGSICTPEQVALAAQRGWTVTDQQGNAYTAIDTPAEAMQSDWAIYPMPVRDQMTVVGLPATSSVTLYTLQGERLLEAVTSASGQLQISLAHLPSGAYILNTALGSRRVVVAH</sequence>
<protein>
    <submittedName>
        <fullName evidence="9">Putative thiol protease/hemagglutinin PrtT</fullName>
    </submittedName>
</protein>
<gene>
    <name evidence="9" type="ORF">PORUE0001_1363</name>
</gene>
<feature type="chain" id="PRO_5002914858" evidence="7">
    <location>
        <begin position="22"/>
        <end position="1038"/>
    </location>
</feature>
<dbReference type="OrthoDB" id="2235251at2"/>
<dbReference type="GO" id="GO:0008234">
    <property type="term" value="F:cysteine-type peptidase activity"/>
    <property type="evidence" value="ECO:0007669"/>
    <property type="project" value="UniProtKB-KW"/>
</dbReference>
<keyword evidence="4" id="KW-0378">Hydrolase</keyword>
<organism evidence="9 10">
    <name type="scientific">Porphyromonas uenonis 60-3</name>
    <dbReference type="NCBI Taxonomy" id="596327"/>
    <lineage>
        <taxon>Bacteria</taxon>
        <taxon>Pseudomonadati</taxon>
        <taxon>Bacteroidota</taxon>
        <taxon>Bacteroidia</taxon>
        <taxon>Bacteroidales</taxon>
        <taxon>Porphyromonadaceae</taxon>
        <taxon>Porphyromonas</taxon>
    </lineage>
</organism>
<evidence type="ECO:0000313" key="10">
    <source>
        <dbReference type="Proteomes" id="UP000003303"/>
    </source>
</evidence>